<accession>A0A9X6XUK0</accession>
<protein>
    <submittedName>
        <fullName evidence="1">Phospholipase</fullName>
    </submittedName>
</protein>
<reference evidence="1 2" key="1">
    <citation type="submission" date="2017-09" db="EMBL/GenBank/DDBJ databases">
        <title>Large-scale bioinformatics analysis of Bacillus genomes uncovers conserved roles of natural products in bacterial physiology.</title>
        <authorList>
            <consortium name="Agbiome Team Llc"/>
            <person name="Bleich R.M."/>
            <person name="Grubbs K.J."/>
            <person name="Santa Maria K.C."/>
            <person name="Allen S.E."/>
            <person name="Farag S."/>
            <person name="Shank E.A."/>
            <person name="Bowers A."/>
        </authorList>
    </citation>
    <scope>NUCLEOTIDE SEQUENCE [LARGE SCALE GENOMIC DNA]</scope>
    <source>
        <strain evidence="1 2">AFS092789</strain>
    </source>
</reference>
<dbReference type="EMBL" id="NVMX01000512">
    <property type="protein sequence ID" value="PDZ93723.1"/>
    <property type="molecule type" value="Genomic_DNA"/>
</dbReference>
<comment type="caution">
    <text evidence="1">The sequence shown here is derived from an EMBL/GenBank/DDBJ whole genome shotgun (WGS) entry which is preliminary data.</text>
</comment>
<sequence length="97" mass="11470">EQLGHSFDQYWNSALSKPMDEFISSKPTAKDLANTRLRLKESLEGTRQQNHALYQQLKIYQTHPHLDIWRRELIWAWNQALWDAPSKVLAKDEPDPQ</sequence>
<feature type="non-terminal residue" evidence="1">
    <location>
        <position position="1"/>
    </location>
</feature>
<name>A0A9X6XUK0_BACCE</name>
<dbReference type="Proteomes" id="UP000219922">
    <property type="component" value="Unassembled WGS sequence"/>
</dbReference>
<evidence type="ECO:0000313" key="1">
    <source>
        <dbReference type="EMBL" id="PDZ93723.1"/>
    </source>
</evidence>
<gene>
    <name evidence="1" type="ORF">CON36_37710</name>
</gene>
<organism evidence="1 2">
    <name type="scientific">Bacillus cereus</name>
    <dbReference type="NCBI Taxonomy" id="1396"/>
    <lineage>
        <taxon>Bacteria</taxon>
        <taxon>Bacillati</taxon>
        <taxon>Bacillota</taxon>
        <taxon>Bacilli</taxon>
        <taxon>Bacillales</taxon>
        <taxon>Bacillaceae</taxon>
        <taxon>Bacillus</taxon>
        <taxon>Bacillus cereus group</taxon>
    </lineage>
</organism>
<feature type="non-terminal residue" evidence="1">
    <location>
        <position position="97"/>
    </location>
</feature>
<evidence type="ECO:0000313" key="2">
    <source>
        <dbReference type="Proteomes" id="UP000219922"/>
    </source>
</evidence>
<dbReference type="RefSeq" id="WP_205753473.1">
    <property type="nucleotide sequence ID" value="NZ_NVMX01000512.1"/>
</dbReference>
<proteinExistence type="predicted"/>
<dbReference type="AlphaFoldDB" id="A0A9X6XUK0"/>